<keyword evidence="1" id="KW-0175">Coiled coil</keyword>
<dbReference type="KEGG" id="nta:107760104"/>
<accession>A0A1S3X1N9</accession>
<protein>
    <submittedName>
        <fullName evidence="3">Protein FAM50 homolog</fullName>
    </submittedName>
</protein>
<sequence>MANFSVSQLQQKIEMIRKLREEVNELKAESLKYLEGMDRLAAEREAARAQLSSAKNQFHSMKKKSSVQARRIEELEAQLASKLVKAESNAEKAKADGCTCGQIKRAKELEVDTEALVSDDDDDDDDDDDGSKSGYENGGEPDRKETAPWDNEDVYPLASML</sequence>
<feature type="region of interest" description="Disordered" evidence="2">
    <location>
        <begin position="111"/>
        <end position="161"/>
    </location>
</feature>
<evidence type="ECO:0000256" key="2">
    <source>
        <dbReference type="SAM" id="MobiDB-lite"/>
    </source>
</evidence>
<dbReference type="PaxDb" id="4097-A0A1S3X1N9"/>
<dbReference type="AlphaFoldDB" id="A0A1S3X1N9"/>
<dbReference type="RefSeq" id="XP_016433608.1">
    <property type="nucleotide sequence ID" value="XM_016578122.1"/>
</dbReference>
<feature type="compositionally biased region" description="Acidic residues" evidence="2">
    <location>
        <begin position="111"/>
        <end position="129"/>
    </location>
</feature>
<reference evidence="3" key="1">
    <citation type="submission" date="2025-08" db="UniProtKB">
        <authorList>
            <consortium name="RefSeq"/>
        </authorList>
    </citation>
    <scope>IDENTIFICATION</scope>
</reference>
<gene>
    <name evidence="3" type="primary">LOC107760104</name>
</gene>
<evidence type="ECO:0000313" key="3">
    <source>
        <dbReference type="RefSeq" id="XP_016433608.1"/>
    </source>
</evidence>
<proteinExistence type="predicted"/>
<feature type="coiled-coil region" evidence="1">
    <location>
        <begin position="6"/>
        <end position="96"/>
    </location>
</feature>
<evidence type="ECO:0000256" key="1">
    <source>
        <dbReference type="SAM" id="Coils"/>
    </source>
</evidence>
<name>A0A1S3X1N9_TOBAC</name>
<organism evidence="3">
    <name type="scientific">Nicotiana tabacum</name>
    <name type="common">Common tobacco</name>
    <dbReference type="NCBI Taxonomy" id="4097"/>
    <lineage>
        <taxon>Eukaryota</taxon>
        <taxon>Viridiplantae</taxon>
        <taxon>Streptophyta</taxon>
        <taxon>Embryophyta</taxon>
        <taxon>Tracheophyta</taxon>
        <taxon>Spermatophyta</taxon>
        <taxon>Magnoliopsida</taxon>
        <taxon>eudicotyledons</taxon>
        <taxon>Gunneridae</taxon>
        <taxon>Pentapetalae</taxon>
        <taxon>asterids</taxon>
        <taxon>lamiids</taxon>
        <taxon>Solanales</taxon>
        <taxon>Solanaceae</taxon>
        <taxon>Nicotianoideae</taxon>
        <taxon>Nicotianeae</taxon>
        <taxon>Nicotiana</taxon>
    </lineage>
</organism>